<dbReference type="SUPFAM" id="SSF53335">
    <property type="entry name" value="S-adenosyl-L-methionine-dependent methyltransferases"/>
    <property type="match status" value="1"/>
</dbReference>
<name>A0A2W4W023_9CYAN</name>
<dbReference type="GO" id="GO:0008168">
    <property type="term" value="F:methyltransferase activity"/>
    <property type="evidence" value="ECO:0007669"/>
    <property type="project" value="UniProtKB-KW"/>
</dbReference>
<dbReference type="InterPro" id="IPR022744">
    <property type="entry name" value="MeTrfase_dom_put"/>
</dbReference>
<reference evidence="2 3" key="2">
    <citation type="submission" date="2018-06" db="EMBL/GenBank/DDBJ databases">
        <title>Metagenomic assembly of (sub)arctic Cyanobacteria and their associated microbiome from non-axenic cultures.</title>
        <authorList>
            <person name="Baurain D."/>
        </authorList>
    </citation>
    <scope>NUCLEOTIDE SEQUENCE [LARGE SCALE GENOMIC DNA]</scope>
    <source>
        <strain evidence="2">ULC066bin1</strain>
    </source>
</reference>
<keyword evidence="2" id="KW-0808">Transferase</keyword>
<organism evidence="2 3">
    <name type="scientific">Pseudanabaena frigida</name>
    <dbReference type="NCBI Taxonomy" id="945775"/>
    <lineage>
        <taxon>Bacteria</taxon>
        <taxon>Bacillati</taxon>
        <taxon>Cyanobacteriota</taxon>
        <taxon>Cyanophyceae</taxon>
        <taxon>Pseudanabaenales</taxon>
        <taxon>Pseudanabaenaceae</taxon>
        <taxon>Pseudanabaena</taxon>
    </lineage>
</organism>
<dbReference type="InterPro" id="IPR029063">
    <property type="entry name" value="SAM-dependent_MTases_sf"/>
</dbReference>
<gene>
    <name evidence="2" type="ORF">DCF19_17640</name>
</gene>
<keyword evidence="2" id="KW-0489">Methyltransferase</keyword>
<reference evidence="2 3" key="1">
    <citation type="submission" date="2018-04" db="EMBL/GenBank/DDBJ databases">
        <authorList>
            <person name="Go L.Y."/>
            <person name="Mitchell J.A."/>
        </authorList>
    </citation>
    <scope>NUCLEOTIDE SEQUENCE [LARGE SCALE GENOMIC DNA]</scope>
    <source>
        <strain evidence="2">ULC066bin1</strain>
    </source>
</reference>
<evidence type="ECO:0000259" key="1">
    <source>
        <dbReference type="Pfam" id="PF12147"/>
    </source>
</evidence>
<dbReference type="CDD" id="cd02440">
    <property type="entry name" value="AdoMet_MTases"/>
    <property type="match status" value="1"/>
</dbReference>
<proteinExistence type="predicted"/>
<evidence type="ECO:0000313" key="3">
    <source>
        <dbReference type="Proteomes" id="UP000249467"/>
    </source>
</evidence>
<accession>A0A2W4W023</accession>
<comment type="caution">
    <text evidence="2">The sequence shown here is derived from an EMBL/GenBank/DDBJ whole genome shotgun (WGS) entry which is preliminary data.</text>
</comment>
<dbReference type="AlphaFoldDB" id="A0A2W4W023"/>
<evidence type="ECO:0000313" key="2">
    <source>
        <dbReference type="EMBL" id="PZO37886.1"/>
    </source>
</evidence>
<dbReference type="GO" id="GO:0032259">
    <property type="term" value="P:methylation"/>
    <property type="evidence" value="ECO:0007669"/>
    <property type="project" value="UniProtKB-KW"/>
</dbReference>
<dbReference type="Gene3D" id="3.40.50.150">
    <property type="entry name" value="Vaccinia Virus protein VP39"/>
    <property type="match status" value="1"/>
</dbReference>
<dbReference type="EMBL" id="QBML01000027">
    <property type="protein sequence ID" value="PZO37886.1"/>
    <property type="molecule type" value="Genomic_DNA"/>
</dbReference>
<protein>
    <submittedName>
        <fullName evidence="2">SAM-dependent methyltransferase</fullName>
    </submittedName>
</protein>
<dbReference type="Proteomes" id="UP000249467">
    <property type="component" value="Unassembled WGS sequence"/>
</dbReference>
<sequence length="224" mass="24889">MAKDWFAWHDLYNSQELLQQRLAIVQKYISDSLDAAPVGTIQIVSACSGDGRDLLGVLETHPRAKDVRARLVELDPKLVERGKEAIAKLGLTEQIEFIHGDATLTANFADHVPANVIIVAGIFGNLPNEEVLQKLIRNLAYFAKTGAFAIWTRGERDGFRYSEQVRAIFQENSFSEADFQLTATGNMAVGRHRFDGQTISEPLDKHFFEFTGTPEKAGLLVSTP</sequence>
<dbReference type="Pfam" id="PF12147">
    <property type="entry name" value="Methyltransf_20"/>
    <property type="match status" value="1"/>
</dbReference>
<feature type="domain" description="Methyltransferase" evidence="1">
    <location>
        <begin position="39"/>
        <end position="152"/>
    </location>
</feature>